<keyword evidence="2 3" id="KW-0040">ANK repeat</keyword>
<evidence type="ECO:0000256" key="4">
    <source>
        <dbReference type="SAM" id="MobiDB-lite"/>
    </source>
</evidence>
<dbReference type="InterPro" id="IPR002110">
    <property type="entry name" value="Ankyrin_rpt"/>
</dbReference>
<proteinExistence type="predicted"/>
<evidence type="ECO:0000313" key="7">
    <source>
        <dbReference type="Proteomes" id="UP000232323"/>
    </source>
</evidence>
<dbReference type="PROSITE" id="PS50297">
    <property type="entry name" value="ANK_REP_REGION"/>
    <property type="match status" value="1"/>
</dbReference>
<dbReference type="Gene3D" id="3.30.1370.50">
    <property type="entry name" value="R3H-like domain"/>
    <property type="match status" value="1"/>
</dbReference>
<dbReference type="OrthoDB" id="539213at2759"/>
<gene>
    <name evidence="6" type="ORF">CEUSTIGMA_g8472.t1</name>
</gene>
<name>A0A250XD73_9CHLO</name>
<dbReference type="PROSITE" id="PS51061">
    <property type="entry name" value="R3H"/>
    <property type="match status" value="1"/>
</dbReference>
<dbReference type="PANTHER" id="PTHR24166:SF48">
    <property type="entry name" value="PROTEIN VAPYRIN"/>
    <property type="match status" value="1"/>
</dbReference>
<evidence type="ECO:0000313" key="6">
    <source>
        <dbReference type="EMBL" id="GAX81037.1"/>
    </source>
</evidence>
<dbReference type="InterPro" id="IPR001374">
    <property type="entry name" value="R3H_dom"/>
</dbReference>
<dbReference type="EMBL" id="BEGY01000059">
    <property type="protein sequence ID" value="GAX81037.1"/>
    <property type="molecule type" value="Genomic_DNA"/>
</dbReference>
<evidence type="ECO:0000256" key="2">
    <source>
        <dbReference type="ARBA" id="ARBA00023043"/>
    </source>
</evidence>
<feature type="compositionally biased region" description="Polar residues" evidence="4">
    <location>
        <begin position="559"/>
        <end position="571"/>
    </location>
</feature>
<protein>
    <recommendedName>
        <fullName evidence="5">R3H domain-containing protein</fullName>
    </recommendedName>
</protein>
<dbReference type="PROSITE" id="PS50088">
    <property type="entry name" value="ANK_REPEAT"/>
    <property type="match status" value="1"/>
</dbReference>
<feature type="repeat" description="ANK" evidence="3">
    <location>
        <begin position="224"/>
        <end position="256"/>
    </location>
</feature>
<dbReference type="InterPro" id="IPR036867">
    <property type="entry name" value="R3H_dom_sf"/>
</dbReference>
<dbReference type="Gene3D" id="1.25.40.20">
    <property type="entry name" value="Ankyrin repeat-containing domain"/>
    <property type="match status" value="1"/>
</dbReference>
<sequence>MVGKKKNGKKKPSQGSKSVVSSELIFNVTLHAPTGFELTDSIFQINDADGKKELTVERPHLHDLLMEFERGIVTFPSASLSFSPTLNKDDRAYLHKMVSDKFSATLESVSVGLGQERCISIYAKGKAPKKELTPEQESQVGVLYRLTRGEGALLLLSRDEIGDMVREGKLTDAVQTLWDSKRSEVEAGQRLISCLSTNEDEGTLQASVLAAKEYVRSGKPFLATGELPLCIAVRSGKLTAVRALLAAGAPVDARDSNGRTALQISRTFEQCDAEAILLQHGANDPEAKLFPLTAAAGQLSASPQKVLLASNEPSGVMRCEGSNTGNLTVKDGSGALGPALVSAVTPSNCGAPGVIAAVHRVDGGPAPDLIAAVHRVDGGPAPDVLAAVHRVDGGPAPDVLAAVHRVDGGPAAEHSGVDEFAAAPPSSLEYMVPPHQLVAVVAEAPSSPSLHDNAVLPDKAAVAEAPSSPSLHDNAVLPDKAAVAEAPSSPSLHDNAVLSDKAAGAHVDQKGVESQVMMTLSLLDERDDVGAGVSVNLQEQAADDNCSMQPASPLIPAPSSMSTSSGHALSDIASSSCPEAVADLIAPCTPELISSAHAMSSLSGNQASPEDEAAELPQAGNLVSDKEAASPPPPSVTSTRSALTAREKEEEAEMLAIGSTAKMMADSFTASLDSNAAKKQQEGSYLGELEVQVPSNGNGGVPVAPEMSLLGVLPGWTSVAAAMAWAQRPSNVRVVLLGAACVFGGAMLLSWGPPRRGLPGSRGHLYRKV</sequence>
<reference evidence="6 7" key="1">
    <citation type="submission" date="2017-08" db="EMBL/GenBank/DDBJ databases">
        <title>Acidophilic green algal genome provides insights into adaptation to an acidic environment.</title>
        <authorList>
            <person name="Hirooka S."/>
            <person name="Hirose Y."/>
            <person name="Kanesaki Y."/>
            <person name="Higuchi S."/>
            <person name="Fujiwara T."/>
            <person name="Onuma R."/>
            <person name="Era A."/>
            <person name="Ohbayashi R."/>
            <person name="Uzuka A."/>
            <person name="Nozaki H."/>
            <person name="Yoshikawa H."/>
            <person name="Miyagishima S.Y."/>
        </authorList>
    </citation>
    <scope>NUCLEOTIDE SEQUENCE [LARGE SCALE GENOMIC DNA]</scope>
    <source>
        <strain evidence="6 7">NIES-2499</strain>
    </source>
</reference>
<feature type="region of interest" description="Disordered" evidence="4">
    <location>
        <begin position="624"/>
        <end position="650"/>
    </location>
</feature>
<accession>A0A250XD73</accession>
<dbReference type="Pfam" id="PF13637">
    <property type="entry name" value="Ank_4"/>
    <property type="match status" value="1"/>
</dbReference>
<feature type="region of interest" description="Disordered" evidence="4">
    <location>
        <begin position="541"/>
        <end position="571"/>
    </location>
</feature>
<dbReference type="SUPFAM" id="SSF48403">
    <property type="entry name" value="Ankyrin repeat"/>
    <property type="match status" value="1"/>
</dbReference>
<dbReference type="PANTHER" id="PTHR24166">
    <property type="entry name" value="ROLLING PEBBLES, ISOFORM B"/>
    <property type="match status" value="1"/>
</dbReference>
<dbReference type="Proteomes" id="UP000232323">
    <property type="component" value="Unassembled WGS sequence"/>
</dbReference>
<dbReference type="InterPro" id="IPR050889">
    <property type="entry name" value="Dendritic_Spine_Reg/Scaffold"/>
</dbReference>
<dbReference type="InterPro" id="IPR036770">
    <property type="entry name" value="Ankyrin_rpt-contain_sf"/>
</dbReference>
<keyword evidence="1" id="KW-0677">Repeat</keyword>
<keyword evidence="7" id="KW-1185">Reference proteome</keyword>
<evidence type="ECO:0000259" key="5">
    <source>
        <dbReference type="PROSITE" id="PS51061"/>
    </source>
</evidence>
<dbReference type="AlphaFoldDB" id="A0A250XD73"/>
<organism evidence="6 7">
    <name type="scientific">Chlamydomonas eustigma</name>
    <dbReference type="NCBI Taxonomy" id="1157962"/>
    <lineage>
        <taxon>Eukaryota</taxon>
        <taxon>Viridiplantae</taxon>
        <taxon>Chlorophyta</taxon>
        <taxon>core chlorophytes</taxon>
        <taxon>Chlorophyceae</taxon>
        <taxon>CS clade</taxon>
        <taxon>Chlamydomonadales</taxon>
        <taxon>Chlamydomonadaceae</taxon>
        <taxon>Chlamydomonas</taxon>
    </lineage>
</organism>
<dbReference type="GO" id="GO:0003676">
    <property type="term" value="F:nucleic acid binding"/>
    <property type="evidence" value="ECO:0007669"/>
    <property type="project" value="UniProtKB-UniRule"/>
</dbReference>
<evidence type="ECO:0000256" key="3">
    <source>
        <dbReference type="PROSITE-ProRule" id="PRU00023"/>
    </source>
</evidence>
<comment type="caution">
    <text evidence="6">The sequence shown here is derived from an EMBL/GenBank/DDBJ whole genome shotgun (WGS) entry which is preliminary data.</text>
</comment>
<dbReference type="STRING" id="1157962.A0A250XD73"/>
<evidence type="ECO:0000256" key="1">
    <source>
        <dbReference type="ARBA" id="ARBA00022737"/>
    </source>
</evidence>
<feature type="domain" description="R3H" evidence="5">
    <location>
        <begin position="51"/>
        <end position="125"/>
    </location>
</feature>